<dbReference type="OrthoDB" id="6238689at2"/>
<feature type="signal peptide" evidence="1">
    <location>
        <begin position="1"/>
        <end position="24"/>
    </location>
</feature>
<gene>
    <name evidence="2" type="ORF">DEU29_10460</name>
</gene>
<evidence type="ECO:0000256" key="1">
    <source>
        <dbReference type="SAM" id="SignalP"/>
    </source>
</evidence>
<organism evidence="2 3">
    <name type="scientific">Idiomarina aquatica</name>
    <dbReference type="NCBI Taxonomy" id="1327752"/>
    <lineage>
        <taxon>Bacteria</taxon>
        <taxon>Pseudomonadati</taxon>
        <taxon>Pseudomonadota</taxon>
        <taxon>Gammaproteobacteria</taxon>
        <taxon>Alteromonadales</taxon>
        <taxon>Idiomarinaceae</taxon>
        <taxon>Idiomarina</taxon>
    </lineage>
</organism>
<proteinExistence type="predicted"/>
<feature type="chain" id="PRO_5020343801" description="Toxin co-regulated pilus biosynthesis protein Q" evidence="1">
    <location>
        <begin position="25"/>
        <end position="135"/>
    </location>
</feature>
<dbReference type="AlphaFoldDB" id="A0A4R6PMB3"/>
<keyword evidence="1" id="KW-0732">Signal</keyword>
<accession>A0A4R6PMB3</accession>
<sequence>MSQHVSLSQLGCFIMLALPVAASAATGNSSCQPLLLNQPAVASALPREANLPAPSAAVVTELYPGQLEPQIRRLLKEHLAIKVLDWQASPHHQWPTEHQVSADSWAELLRRILQPYKLQLVMHPNHSAVVRYRTL</sequence>
<evidence type="ECO:0008006" key="4">
    <source>
        <dbReference type="Google" id="ProtNLM"/>
    </source>
</evidence>
<dbReference type="RefSeq" id="WP_133539066.1">
    <property type="nucleotide sequence ID" value="NZ_SNXI01000004.1"/>
</dbReference>
<protein>
    <recommendedName>
        <fullName evidence="4">Toxin co-regulated pilus biosynthesis protein Q</fullName>
    </recommendedName>
</protein>
<name>A0A4R6PMB3_9GAMM</name>
<keyword evidence="3" id="KW-1185">Reference proteome</keyword>
<dbReference type="Proteomes" id="UP000295531">
    <property type="component" value="Unassembled WGS sequence"/>
</dbReference>
<evidence type="ECO:0000313" key="2">
    <source>
        <dbReference type="EMBL" id="TDP38960.1"/>
    </source>
</evidence>
<comment type="caution">
    <text evidence="2">The sequence shown here is derived from an EMBL/GenBank/DDBJ whole genome shotgun (WGS) entry which is preliminary data.</text>
</comment>
<reference evidence="2 3" key="1">
    <citation type="submission" date="2019-03" db="EMBL/GenBank/DDBJ databases">
        <title>Freshwater and sediment microbial communities from various areas in North America, analyzing microbe dynamics in response to fracking.</title>
        <authorList>
            <person name="Lamendella R."/>
        </authorList>
    </citation>
    <scope>NUCLEOTIDE SEQUENCE [LARGE SCALE GENOMIC DNA]</scope>
    <source>
        <strain evidence="2 3">18_TX</strain>
    </source>
</reference>
<evidence type="ECO:0000313" key="3">
    <source>
        <dbReference type="Proteomes" id="UP000295531"/>
    </source>
</evidence>
<dbReference type="EMBL" id="SNXI01000004">
    <property type="protein sequence ID" value="TDP38960.1"/>
    <property type="molecule type" value="Genomic_DNA"/>
</dbReference>